<feature type="compositionally biased region" description="Polar residues" evidence="1">
    <location>
        <begin position="575"/>
        <end position="589"/>
    </location>
</feature>
<dbReference type="SUPFAM" id="SSF51182">
    <property type="entry name" value="RmlC-like cupins"/>
    <property type="match status" value="1"/>
</dbReference>
<feature type="compositionally biased region" description="Basic and acidic residues" evidence="1">
    <location>
        <begin position="215"/>
        <end position="224"/>
    </location>
</feature>
<feature type="compositionally biased region" description="Basic and acidic residues" evidence="1">
    <location>
        <begin position="805"/>
        <end position="830"/>
    </location>
</feature>
<dbReference type="EnsemblMetazoa" id="AFUN009107-RA">
    <property type="protein sequence ID" value="AFUN009107-PA"/>
    <property type="gene ID" value="AFUN009107"/>
</dbReference>
<feature type="compositionally biased region" description="Polar residues" evidence="1">
    <location>
        <begin position="65"/>
        <end position="85"/>
    </location>
</feature>
<dbReference type="STRING" id="62324.A0A182RS59"/>
<feature type="compositionally biased region" description="Low complexity" evidence="1">
    <location>
        <begin position="1079"/>
        <end position="1106"/>
    </location>
</feature>
<protein>
    <recommendedName>
        <fullName evidence="3">Mif2/CENP-C cupin domain-containing protein</fullName>
    </recommendedName>
</protein>
<feature type="compositionally biased region" description="Polar residues" evidence="1">
    <location>
        <begin position="977"/>
        <end position="987"/>
    </location>
</feature>
<feature type="region of interest" description="Disordered" evidence="1">
    <location>
        <begin position="956"/>
        <end position="1107"/>
    </location>
</feature>
<name>A0A182RS59_ANOFN</name>
<feature type="compositionally biased region" description="Polar residues" evidence="1">
    <location>
        <begin position="325"/>
        <end position="355"/>
    </location>
</feature>
<feature type="compositionally biased region" description="Basic and acidic residues" evidence="1">
    <location>
        <begin position="1004"/>
        <end position="1015"/>
    </location>
</feature>
<proteinExistence type="predicted"/>
<reference evidence="2" key="1">
    <citation type="submission" date="2020-05" db="UniProtKB">
        <authorList>
            <consortium name="EnsemblMetazoa"/>
        </authorList>
    </citation>
    <scope>IDENTIFICATION</scope>
    <source>
        <strain evidence="2">FUMOZ</strain>
    </source>
</reference>
<feature type="region of interest" description="Disordered" evidence="1">
    <location>
        <begin position="320"/>
        <end position="357"/>
    </location>
</feature>
<organism evidence="2">
    <name type="scientific">Anopheles funestus</name>
    <name type="common">African malaria mosquito</name>
    <dbReference type="NCBI Taxonomy" id="62324"/>
    <lineage>
        <taxon>Eukaryota</taxon>
        <taxon>Metazoa</taxon>
        <taxon>Ecdysozoa</taxon>
        <taxon>Arthropoda</taxon>
        <taxon>Hexapoda</taxon>
        <taxon>Insecta</taxon>
        <taxon>Pterygota</taxon>
        <taxon>Neoptera</taxon>
        <taxon>Endopterygota</taxon>
        <taxon>Diptera</taxon>
        <taxon>Nematocera</taxon>
        <taxon>Culicoidea</taxon>
        <taxon>Culicidae</taxon>
        <taxon>Anophelinae</taxon>
        <taxon>Anopheles</taxon>
    </lineage>
</organism>
<dbReference type="VEuPathDB" id="VectorBase:AFUN009107"/>
<dbReference type="AlphaFoldDB" id="A0A182RS59"/>
<feature type="region of interest" description="Disordered" evidence="1">
    <location>
        <begin position="62"/>
        <end position="89"/>
    </location>
</feature>
<feature type="region of interest" description="Disordered" evidence="1">
    <location>
        <begin position="129"/>
        <end position="155"/>
    </location>
</feature>
<feature type="compositionally biased region" description="Basic and acidic residues" evidence="1">
    <location>
        <begin position="593"/>
        <end position="618"/>
    </location>
</feature>
<feature type="compositionally biased region" description="Polar residues" evidence="1">
    <location>
        <begin position="243"/>
        <end position="256"/>
    </location>
</feature>
<feature type="region of interest" description="Disordered" evidence="1">
    <location>
        <begin position="382"/>
        <end position="420"/>
    </location>
</feature>
<accession>A0A182RS59</accession>
<feature type="compositionally biased region" description="Basic and acidic residues" evidence="1">
    <location>
        <begin position="842"/>
        <end position="854"/>
    </location>
</feature>
<feature type="region of interest" description="Disordered" evidence="1">
    <location>
        <begin position="805"/>
        <end position="878"/>
    </location>
</feature>
<dbReference type="InterPro" id="IPR014710">
    <property type="entry name" value="RmlC-like_jellyroll"/>
</dbReference>
<dbReference type="VEuPathDB" id="VectorBase:AFUN2_012147"/>
<feature type="compositionally biased region" description="Low complexity" evidence="1">
    <location>
        <begin position="288"/>
        <end position="300"/>
    </location>
</feature>
<feature type="region of interest" description="Disordered" evidence="1">
    <location>
        <begin position="560"/>
        <end position="631"/>
    </location>
</feature>
<feature type="compositionally biased region" description="Polar residues" evidence="1">
    <location>
        <begin position="129"/>
        <end position="141"/>
    </location>
</feature>
<feature type="compositionally biased region" description="Basic and acidic residues" evidence="1">
    <location>
        <begin position="265"/>
        <end position="279"/>
    </location>
</feature>
<dbReference type="InterPro" id="IPR011051">
    <property type="entry name" value="RmlC_Cupin_sf"/>
</dbReference>
<feature type="region of interest" description="Disordered" evidence="1">
    <location>
        <begin position="446"/>
        <end position="465"/>
    </location>
</feature>
<feature type="compositionally biased region" description="Acidic residues" evidence="1">
    <location>
        <begin position="382"/>
        <end position="392"/>
    </location>
</feature>
<evidence type="ECO:0000313" key="2">
    <source>
        <dbReference type="EnsemblMetazoa" id="AFUN009107-PA"/>
    </source>
</evidence>
<feature type="region of interest" description="Disordered" evidence="1">
    <location>
        <begin position="215"/>
        <end position="306"/>
    </location>
</feature>
<dbReference type="Gene3D" id="2.60.120.10">
    <property type="entry name" value="Jelly Rolls"/>
    <property type="match status" value="1"/>
</dbReference>
<feature type="compositionally biased region" description="Basic residues" evidence="1">
    <location>
        <begin position="855"/>
        <end position="869"/>
    </location>
</feature>
<sequence>MASEINEISDVEELIRQTGMDTSDTGGKIVDYFKNKRAALQSRGRLYDGSDNPINFRLDNLKPVQLSQPTTTNQPTESSPVQSSNDTEEASIALVKPLSELSVVENRLSSFISPGPVVAISPIQIPQKPHTNAISSPSGRSTVHKSPLVSNTNLLSGTTNLQKQLLLQQYQRKNQMKCETIRSASQLVSSTPILGREASNQRGDNLLDIRETISPIHEDQEHGTPQRVLRSPTAERQRIAPRPSTTSVRSINTPVPATQDLPDGMNHDYRENTPPRDENYITVPETPSPVRRSPRQPSTPLSGLSLQRRSHLHAPLLAKFVSGQGRPTESGIRSPSSTPSQRSILKNPERSSSAVRNRVSFSEKLFTVRSLTPVRQLDELEITSDESEDQEAEKDKSIRKKVSLSRMKQSNGISKLRASRSLCDMETDQITSNSPKSPEIAAKQVANNNALTNSNETNVRNEERNVHRSRQLFGNRRSNAIERIEESLPASPDAIGRCDNRTNGNVMNMILDDWNEETTQGMEVEASVENPVPQLANETVNKSVAITNIETPRTVMMDIFDPPSAFCDDSEQGDRNSSQNDHTAEQMSSEAPGLDRTDSSRKRKQDSLSRQDSIHADVEPDVGLNPNAPVLPKRSVLPVERIVSVDSPNDRVPMDMIEVVDMIHSRANSEMMATDAENDRRTTLNIPQKRRCTKLKVDINTEMYMKSIQKPGLQDETKAKKSKNRRKLFVLEMMEGQDGNSDGDEPQPLPATQEVVAVPAQQEQDHGCVTKPLAILVQRLSANTLTMATKATPILRNAEITEINEQHHKPVESPIKEKQNEEQNEKEGRSKIAHGKTPAVDDSEHRVVEAEKGAKQKTKQRVRKNKRKPQTNGMDKSNLMMDKFLKNVSNEIRHQIESENGPRRSHRNRRLAAEVLRNNPDISLHDAPKYVMPTIKDVLKYCQLTDVTGTRAKKKTTFSNAADKKKDVKSQKVVPVATSSGTSNELGTNIERGRGRGRPRKIKAQKEKFDSDGFRVPDVPPSDGMPKTSSNVAGKPADHFTETICSSTSGLPQGESIDSGLSSAAMMSDDATPQPVQRPSSKTSSKPKQTPIEDAAPSGSSAASASNEILAEKRKTLDWMMMLMENRQNRPVALPTVEIQGFTHLSLEHLAFEERDGIEYSFYVYSNGDNFGFLRFPPKAEKKTTRTKRCSLKFLILSGSLKFIINENLVNGVGGDFLMIPSSSSYRIVNGTETTLMFMIKTSVSNQTGRENGG</sequence>
<evidence type="ECO:0000256" key="1">
    <source>
        <dbReference type="SAM" id="MobiDB-lite"/>
    </source>
</evidence>
<evidence type="ECO:0008006" key="3">
    <source>
        <dbReference type="Google" id="ProtNLM"/>
    </source>
</evidence>
<feature type="compositionally biased region" description="Low complexity" evidence="1">
    <location>
        <begin position="446"/>
        <end position="458"/>
    </location>
</feature>